<dbReference type="SUPFAM" id="SSF51735">
    <property type="entry name" value="NAD(P)-binding Rossmann-fold domains"/>
    <property type="match status" value="1"/>
</dbReference>
<gene>
    <name evidence="5" type="ORF">FB458_2090</name>
</gene>
<proteinExistence type="inferred from homology"/>
<feature type="domain" description="NAD-dependent epimerase/dehydratase" evidence="4">
    <location>
        <begin position="9"/>
        <end position="174"/>
    </location>
</feature>
<dbReference type="GO" id="GO:0016491">
    <property type="term" value="F:oxidoreductase activity"/>
    <property type="evidence" value="ECO:0007669"/>
    <property type="project" value="UniProtKB-KW"/>
</dbReference>
<evidence type="ECO:0000313" key="5">
    <source>
        <dbReference type="EMBL" id="TQJ08988.1"/>
    </source>
</evidence>
<reference evidence="5 6" key="1">
    <citation type="submission" date="2019-06" db="EMBL/GenBank/DDBJ databases">
        <title>Sequencing the genomes of 1000 actinobacteria strains.</title>
        <authorList>
            <person name="Klenk H.-P."/>
        </authorList>
    </citation>
    <scope>NUCLEOTIDE SEQUENCE [LARGE SCALE GENOMIC DNA]</scope>
    <source>
        <strain evidence="5 6">DSM 18607</strain>
    </source>
</reference>
<dbReference type="PANTHER" id="PTHR43103:SF5">
    <property type="entry name" value="4-EPIMERASE, PUTATIVE (AFU_ORTHOLOGUE AFUA_7G00360)-RELATED"/>
    <property type="match status" value="1"/>
</dbReference>
<comment type="caution">
    <text evidence="5">The sequence shown here is derived from an EMBL/GenBank/DDBJ whole genome shotgun (WGS) entry which is preliminary data.</text>
</comment>
<keyword evidence="3" id="KW-0520">NAD</keyword>
<accession>A0A542E0W2</accession>
<dbReference type="InterPro" id="IPR036291">
    <property type="entry name" value="NAD(P)-bd_dom_sf"/>
</dbReference>
<dbReference type="Gene3D" id="3.40.50.720">
    <property type="entry name" value="NAD(P)-binding Rossmann-like Domain"/>
    <property type="match status" value="1"/>
</dbReference>
<dbReference type="AlphaFoldDB" id="A0A542E0W2"/>
<evidence type="ECO:0000313" key="6">
    <source>
        <dbReference type="Proteomes" id="UP000317893"/>
    </source>
</evidence>
<keyword evidence="6" id="KW-1185">Reference proteome</keyword>
<evidence type="ECO:0000256" key="3">
    <source>
        <dbReference type="ARBA" id="ARBA00023027"/>
    </source>
</evidence>
<evidence type="ECO:0000256" key="1">
    <source>
        <dbReference type="ARBA" id="ARBA00007637"/>
    </source>
</evidence>
<evidence type="ECO:0000259" key="4">
    <source>
        <dbReference type="Pfam" id="PF01370"/>
    </source>
</evidence>
<dbReference type="InterPro" id="IPR001509">
    <property type="entry name" value="Epimerase_deHydtase"/>
</dbReference>
<name>A0A542E0W2_9MICO</name>
<dbReference type="Proteomes" id="UP000317893">
    <property type="component" value="Unassembled WGS sequence"/>
</dbReference>
<comment type="similarity">
    <text evidence="1">Belongs to the NAD(P)-dependent epimerase/dehydratase family.</text>
</comment>
<sequence>MRQVTTTTVLVTGASGRIGGFLRTRLARPGRVLRLLTPDPLPTLAGTGEEELVTGSVLDEDLLTRATAGVDAVVHLGGIPTEAAFDAVLETNVLGSRRVLEAAHQGAVRRVVIASSSHALGFRRREEVVGGVLPDGLPPRPDTYYGWSKAAVEHLAQLYADRFGQEVVSLRIGACVERPHTERDLAIWLSPDDVGRLVEAALTGPVDGHVVVWGVSRNTRAWWSQEAARALGYEATDDSEVFAADLLRERAEAGRTTSDAEDLRTVGGEMLRVPLGRRDEPDGVR</sequence>
<protein>
    <submittedName>
        <fullName evidence="5">NAD-dependent epimerase/dehydratase family protein</fullName>
    </submittedName>
</protein>
<dbReference type="EMBL" id="VFMN01000001">
    <property type="protein sequence ID" value="TQJ08988.1"/>
    <property type="molecule type" value="Genomic_DNA"/>
</dbReference>
<dbReference type="CDD" id="cd08946">
    <property type="entry name" value="SDR_e"/>
    <property type="match status" value="1"/>
</dbReference>
<evidence type="ECO:0000256" key="2">
    <source>
        <dbReference type="ARBA" id="ARBA00023002"/>
    </source>
</evidence>
<dbReference type="PANTHER" id="PTHR43103">
    <property type="entry name" value="NUCLEOSIDE-DIPHOSPHATE-SUGAR EPIMERASE"/>
    <property type="match status" value="1"/>
</dbReference>
<keyword evidence="2" id="KW-0560">Oxidoreductase</keyword>
<organism evidence="5 6">
    <name type="scientific">Lapillicoccus jejuensis</name>
    <dbReference type="NCBI Taxonomy" id="402171"/>
    <lineage>
        <taxon>Bacteria</taxon>
        <taxon>Bacillati</taxon>
        <taxon>Actinomycetota</taxon>
        <taxon>Actinomycetes</taxon>
        <taxon>Micrococcales</taxon>
        <taxon>Intrasporangiaceae</taxon>
        <taxon>Lapillicoccus</taxon>
    </lineage>
</organism>
<dbReference type="Pfam" id="PF01370">
    <property type="entry name" value="Epimerase"/>
    <property type="match status" value="1"/>
</dbReference>